<feature type="compositionally biased region" description="Polar residues" evidence="5">
    <location>
        <begin position="16"/>
        <end position="43"/>
    </location>
</feature>
<dbReference type="GO" id="GO:0005634">
    <property type="term" value="C:nucleus"/>
    <property type="evidence" value="ECO:0007669"/>
    <property type="project" value="TreeGrafter"/>
</dbReference>
<evidence type="ECO:0000256" key="2">
    <source>
        <dbReference type="ARBA" id="ARBA00022771"/>
    </source>
</evidence>
<dbReference type="EMBL" id="JARJCM010000217">
    <property type="protein sequence ID" value="KAJ7022126.1"/>
    <property type="molecule type" value="Genomic_DNA"/>
</dbReference>
<feature type="compositionally biased region" description="Low complexity" evidence="5">
    <location>
        <begin position="333"/>
        <end position="365"/>
    </location>
</feature>
<sequence length="425" mass="45715">MASEAQIKSEIARLTASISQHKSKSATANSTRYQPPRSSTYINPNYKPPANKYIRPPPSKPPPQSRPPTASSSTQVKEVVLNGVAFESSNRSLVRKDLPKPPASKSKPPSAAPPPRHTKHFPAPRPRVYKPKSRRRGGPVNMTLTNSRRPYQARPKRPKSDKPCPRFSTTGTCAHARTCPYTHDPATTAICWPFLSGSCPLSAEQCALSHDPTPERTPLCTHFLAGSSCFHLFLSSLMYPSPYFLLPSLNHRATVPGARCTRPACPFPHVNVGPRSGVCRAFAVLGYCKLGLDCPQAHVRECPDFAEKGECTRPGCKLPHVIRANGAKGRKIPTTTTATTSTTLPVAAAPMKIDATTPTTPAPTAEDAQLGDEFISLTFNESSEEDDDESDEDESGSDSDGSNSNGEEVDEDGEQEGGGEMGGGD</sequence>
<dbReference type="PANTHER" id="PTHR46156">
    <property type="entry name" value="CCCH ZINGC FINGER"/>
    <property type="match status" value="1"/>
</dbReference>
<feature type="compositionally biased region" description="Basic residues" evidence="5">
    <location>
        <begin position="116"/>
        <end position="137"/>
    </location>
</feature>
<reference evidence="7" key="1">
    <citation type="submission" date="2023-03" db="EMBL/GenBank/DDBJ databases">
        <title>Massive genome expansion in bonnet fungi (Mycena s.s.) driven by repeated elements and novel gene families across ecological guilds.</title>
        <authorList>
            <consortium name="Lawrence Berkeley National Laboratory"/>
            <person name="Harder C.B."/>
            <person name="Miyauchi S."/>
            <person name="Viragh M."/>
            <person name="Kuo A."/>
            <person name="Thoen E."/>
            <person name="Andreopoulos B."/>
            <person name="Lu D."/>
            <person name="Skrede I."/>
            <person name="Drula E."/>
            <person name="Henrissat B."/>
            <person name="Morin E."/>
            <person name="Kohler A."/>
            <person name="Barry K."/>
            <person name="LaButti K."/>
            <person name="Morin E."/>
            <person name="Salamov A."/>
            <person name="Lipzen A."/>
            <person name="Mereny Z."/>
            <person name="Hegedus B."/>
            <person name="Baldrian P."/>
            <person name="Stursova M."/>
            <person name="Weitz H."/>
            <person name="Taylor A."/>
            <person name="Grigoriev I.V."/>
            <person name="Nagy L.G."/>
            <person name="Martin F."/>
            <person name="Kauserud H."/>
        </authorList>
    </citation>
    <scope>NUCLEOTIDE SEQUENCE</scope>
    <source>
        <strain evidence="7">CBHHK200</strain>
    </source>
</reference>
<comment type="caution">
    <text evidence="7">The sequence shown here is derived from an EMBL/GenBank/DDBJ whole genome shotgun (WGS) entry which is preliminary data.</text>
</comment>
<name>A0AAD6S6I9_9AGAR</name>
<dbReference type="PROSITE" id="PS50103">
    <property type="entry name" value="ZF_C3H1"/>
    <property type="match status" value="3"/>
</dbReference>
<organism evidence="7 8">
    <name type="scientific">Mycena alexandri</name>
    <dbReference type="NCBI Taxonomy" id="1745969"/>
    <lineage>
        <taxon>Eukaryota</taxon>
        <taxon>Fungi</taxon>
        <taxon>Dikarya</taxon>
        <taxon>Basidiomycota</taxon>
        <taxon>Agaricomycotina</taxon>
        <taxon>Agaricomycetes</taxon>
        <taxon>Agaricomycetidae</taxon>
        <taxon>Agaricales</taxon>
        <taxon>Marasmiineae</taxon>
        <taxon>Mycenaceae</taxon>
        <taxon>Mycena</taxon>
    </lineage>
</organism>
<evidence type="ECO:0000256" key="1">
    <source>
        <dbReference type="ARBA" id="ARBA00022723"/>
    </source>
</evidence>
<protein>
    <recommendedName>
        <fullName evidence="6">C3H1-type domain-containing protein</fullName>
    </recommendedName>
</protein>
<evidence type="ECO:0000256" key="4">
    <source>
        <dbReference type="PROSITE-ProRule" id="PRU00723"/>
    </source>
</evidence>
<evidence type="ECO:0000313" key="8">
    <source>
        <dbReference type="Proteomes" id="UP001218188"/>
    </source>
</evidence>
<keyword evidence="2 4" id="KW-0863">Zinc-finger</keyword>
<keyword evidence="8" id="KW-1185">Reference proteome</keyword>
<feature type="domain" description="C3H1-type" evidence="6">
    <location>
        <begin position="158"/>
        <end position="186"/>
    </location>
</feature>
<proteinExistence type="predicted"/>
<feature type="zinc finger region" description="C3H1-type" evidence="4">
    <location>
        <begin position="190"/>
        <end position="213"/>
    </location>
</feature>
<feature type="compositionally biased region" description="Acidic residues" evidence="5">
    <location>
        <begin position="407"/>
        <end position="417"/>
    </location>
</feature>
<dbReference type="Gene3D" id="4.10.1000.10">
    <property type="entry name" value="Zinc finger, CCCH-type"/>
    <property type="match status" value="2"/>
</dbReference>
<evidence type="ECO:0000259" key="6">
    <source>
        <dbReference type="PROSITE" id="PS50103"/>
    </source>
</evidence>
<accession>A0AAD6S6I9</accession>
<dbReference type="InterPro" id="IPR036855">
    <property type="entry name" value="Znf_CCCH_sf"/>
</dbReference>
<feature type="region of interest" description="Disordered" evidence="5">
    <location>
        <begin position="16"/>
        <end position="166"/>
    </location>
</feature>
<feature type="domain" description="C3H1-type" evidence="6">
    <location>
        <begin position="273"/>
        <end position="301"/>
    </location>
</feature>
<dbReference type="PANTHER" id="PTHR46156:SF1">
    <property type="entry name" value="ZINC FINGER CCCH DOMAIN-CONTAINING PROTEIN 3"/>
    <property type="match status" value="1"/>
</dbReference>
<feature type="domain" description="C3H1-type" evidence="6">
    <location>
        <begin position="190"/>
        <end position="213"/>
    </location>
</feature>
<dbReference type="AlphaFoldDB" id="A0AAD6S6I9"/>
<gene>
    <name evidence="7" type="ORF">C8F04DRAFT_1139078</name>
</gene>
<feature type="compositionally biased region" description="Pro residues" evidence="5">
    <location>
        <begin position="55"/>
        <end position="66"/>
    </location>
</feature>
<evidence type="ECO:0000256" key="3">
    <source>
        <dbReference type="ARBA" id="ARBA00022833"/>
    </source>
</evidence>
<feature type="zinc finger region" description="C3H1-type" evidence="4">
    <location>
        <begin position="273"/>
        <end position="301"/>
    </location>
</feature>
<keyword evidence="1 4" id="KW-0479">Metal-binding</keyword>
<feature type="zinc finger region" description="C3H1-type" evidence="4">
    <location>
        <begin position="158"/>
        <end position="186"/>
    </location>
</feature>
<evidence type="ECO:0000256" key="5">
    <source>
        <dbReference type="SAM" id="MobiDB-lite"/>
    </source>
</evidence>
<keyword evidence="3 4" id="KW-0862">Zinc</keyword>
<dbReference type="GO" id="GO:0008270">
    <property type="term" value="F:zinc ion binding"/>
    <property type="evidence" value="ECO:0007669"/>
    <property type="project" value="UniProtKB-KW"/>
</dbReference>
<evidence type="ECO:0000313" key="7">
    <source>
        <dbReference type="EMBL" id="KAJ7022126.1"/>
    </source>
</evidence>
<dbReference type="SUPFAM" id="SSF90229">
    <property type="entry name" value="CCCH zinc finger"/>
    <property type="match status" value="1"/>
</dbReference>
<dbReference type="SMART" id="SM00356">
    <property type="entry name" value="ZnF_C3H1"/>
    <property type="match status" value="3"/>
</dbReference>
<feature type="region of interest" description="Disordered" evidence="5">
    <location>
        <begin position="327"/>
        <end position="425"/>
    </location>
</feature>
<feature type="compositionally biased region" description="Acidic residues" evidence="5">
    <location>
        <begin position="382"/>
        <end position="397"/>
    </location>
</feature>
<dbReference type="InterPro" id="IPR000571">
    <property type="entry name" value="Znf_CCCH"/>
</dbReference>
<dbReference type="Proteomes" id="UP001218188">
    <property type="component" value="Unassembled WGS sequence"/>
</dbReference>